<gene>
    <name evidence="1" type="ORF">MPL3365_130529</name>
</gene>
<sequence>MKLGGLRRVRRKQKLVDFVQPIADLLNIIIELVIKHWPRPYLSETIGKVSAGLLGT</sequence>
<proteinExistence type="predicted"/>
<dbReference type="Proteomes" id="UP000046122">
    <property type="component" value="Unassembled WGS sequence"/>
</dbReference>
<dbReference type="AlphaFoldDB" id="A0A090FWW7"/>
<evidence type="ECO:0000313" key="1">
    <source>
        <dbReference type="EMBL" id="CDX51562.1"/>
    </source>
</evidence>
<reference evidence="1 2" key="1">
    <citation type="submission" date="2014-08" db="EMBL/GenBank/DDBJ databases">
        <authorList>
            <person name="Moulin Lionel"/>
        </authorList>
    </citation>
    <scope>NUCLEOTIDE SEQUENCE [LARGE SCALE GENOMIC DNA]</scope>
</reference>
<protein>
    <submittedName>
        <fullName evidence="1">Uncharacterized protein</fullName>
    </submittedName>
</protein>
<evidence type="ECO:0000313" key="2">
    <source>
        <dbReference type="Proteomes" id="UP000046122"/>
    </source>
</evidence>
<accession>A0A090FWW7</accession>
<organism evidence="1 2">
    <name type="scientific">Mesorhizobium plurifarium</name>
    <dbReference type="NCBI Taxonomy" id="69974"/>
    <lineage>
        <taxon>Bacteria</taxon>
        <taxon>Pseudomonadati</taxon>
        <taxon>Pseudomonadota</taxon>
        <taxon>Alphaproteobacteria</taxon>
        <taxon>Hyphomicrobiales</taxon>
        <taxon>Phyllobacteriaceae</taxon>
        <taxon>Mesorhizobium</taxon>
    </lineage>
</organism>
<name>A0A090FWW7_MESPL</name>
<dbReference type="EMBL" id="CCNE01000005">
    <property type="protein sequence ID" value="CDX51562.1"/>
    <property type="molecule type" value="Genomic_DNA"/>
</dbReference>